<dbReference type="Pfam" id="PF00063">
    <property type="entry name" value="Myosin_head"/>
    <property type="match status" value="2"/>
</dbReference>
<dbReference type="FunFam" id="1.10.10.820:FF:000001">
    <property type="entry name" value="Myosin heavy chain"/>
    <property type="match status" value="1"/>
</dbReference>
<gene>
    <name evidence="20" type="ORF">INT47_003442</name>
</gene>
<dbReference type="Pfam" id="PF08766">
    <property type="entry name" value="DEK_C"/>
    <property type="match status" value="1"/>
</dbReference>
<dbReference type="Gene3D" id="1.20.120.720">
    <property type="entry name" value="Myosin VI head, motor domain, U50 subdomain"/>
    <property type="match status" value="1"/>
</dbReference>
<evidence type="ECO:0000256" key="3">
    <source>
        <dbReference type="ARBA" id="ARBA00022475"/>
    </source>
</evidence>
<dbReference type="GO" id="GO:0005886">
    <property type="term" value="C:plasma membrane"/>
    <property type="evidence" value="ECO:0007669"/>
    <property type="project" value="UniProtKB-SubCell"/>
</dbReference>
<feature type="compositionally biased region" description="Basic and acidic residues" evidence="16">
    <location>
        <begin position="1784"/>
        <end position="1796"/>
    </location>
</feature>
<evidence type="ECO:0000259" key="18">
    <source>
        <dbReference type="PROSITE" id="PS51456"/>
    </source>
</evidence>
<dbReference type="SUPFAM" id="SSF52540">
    <property type="entry name" value="P-loop containing nucleoside triphosphate hydrolases"/>
    <property type="match status" value="1"/>
</dbReference>
<evidence type="ECO:0000313" key="20">
    <source>
        <dbReference type="EMBL" id="KAG2210006.1"/>
    </source>
</evidence>
<evidence type="ECO:0000256" key="2">
    <source>
        <dbReference type="ARBA" id="ARBA00012543"/>
    </source>
</evidence>
<dbReference type="SUPFAM" id="SSF53448">
    <property type="entry name" value="Nucleotide-diphospho-sugar transferases"/>
    <property type="match status" value="1"/>
</dbReference>
<accession>A0A8H7V4M9</accession>
<comment type="similarity">
    <text evidence="15">Belongs to the TRAFAC class myosin-kinesin ATPase superfamily. Myosin family.</text>
</comment>
<evidence type="ECO:0000313" key="21">
    <source>
        <dbReference type="Proteomes" id="UP000603453"/>
    </source>
</evidence>
<dbReference type="PROSITE" id="PS51456">
    <property type="entry name" value="MYOSIN_MOTOR"/>
    <property type="match status" value="1"/>
</dbReference>
<feature type="region of interest" description="Disordered" evidence="16">
    <location>
        <begin position="587"/>
        <end position="642"/>
    </location>
</feature>
<dbReference type="SUPFAM" id="SSF55856">
    <property type="entry name" value="Cytochrome b5-like heme/steroid binding domain"/>
    <property type="match status" value="1"/>
</dbReference>
<evidence type="ECO:0000256" key="5">
    <source>
        <dbReference type="ARBA" id="ARBA00022679"/>
    </source>
</evidence>
<comment type="caution">
    <text evidence="20">The sequence shown here is derived from an EMBL/GenBank/DDBJ whole genome shotgun (WGS) entry which is preliminary data.</text>
</comment>
<keyword evidence="12 15" id="KW-0505">Motor protein</keyword>
<name>A0A8H7V4M9_9FUNG</name>
<dbReference type="Gene3D" id="3.40.850.10">
    <property type="entry name" value="Kinesin motor domain"/>
    <property type="match status" value="1"/>
</dbReference>
<dbReference type="InterPro" id="IPR004835">
    <property type="entry name" value="Chitin_synth"/>
</dbReference>
<dbReference type="GO" id="GO:0006031">
    <property type="term" value="P:chitin biosynthetic process"/>
    <property type="evidence" value="ECO:0007669"/>
    <property type="project" value="TreeGrafter"/>
</dbReference>
<evidence type="ECO:0000256" key="14">
    <source>
        <dbReference type="ARBA" id="ARBA00023203"/>
    </source>
</evidence>
<keyword evidence="4" id="KW-0328">Glycosyltransferase</keyword>
<dbReference type="Pfam" id="PF03142">
    <property type="entry name" value="Chitin_synth_2"/>
    <property type="match status" value="1"/>
</dbReference>
<dbReference type="InterPro" id="IPR036400">
    <property type="entry name" value="Cyt_B5-like_heme/steroid_sf"/>
</dbReference>
<keyword evidence="21" id="KW-1185">Reference proteome</keyword>
<dbReference type="InterPro" id="IPR029044">
    <property type="entry name" value="Nucleotide-diphossugar_trans"/>
</dbReference>
<feature type="region of interest" description="Disordered" evidence="16">
    <location>
        <begin position="1761"/>
        <end position="1800"/>
    </location>
</feature>
<organism evidence="20 21">
    <name type="scientific">Mucor saturninus</name>
    <dbReference type="NCBI Taxonomy" id="64648"/>
    <lineage>
        <taxon>Eukaryota</taxon>
        <taxon>Fungi</taxon>
        <taxon>Fungi incertae sedis</taxon>
        <taxon>Mucoromycota</taxon>
        <taxon>Mucoromycotina</taxon>
        <taxon>Mucoromycetes</taxon>
        <taxon>Mucorales</taxon>
        <taxon>Mucorineae</taxon>
        <taxon>Mucoraceae</taxon>
        <taxon>Mucor</taxon>
    </lineage>
</organism>
<keyword evidence="11 17" id="KW-0472">Membrane</keyword>
<evidence type="ECO:0000256" key="11">
    <source>
        <dbReference type="ARBA" id="ARBA00023136"/>
    </source>
</evidence>
<dbReference type="SUPFAM" id="SSF109715">
    <property type="entry name" value="DEK C-terminal domain"/>
    <property type="match status" value="1"/>
</dbReference>
<dbReference type="GO" id="GO:0004100">
    <property type="term" value="F:chitin synthase activity"/>
    <property type="evidence" value="ECO:0007669"/>
    <property type="project" value="UniProtKB-EC"/>
</dbReference>
<keyword evidence="10 15" id="KW-0518">Myosin</keyword>
<dbReference type="EMBL" id="JAEPRD010000013">
    <property type="protein sequence ID" value="KAG2210006.1"/>
    <property type="molecule type" value="Genomic_DNA"/>
</dbReference>
<feature type="transmembrane region" description="Helical" evidence="17">
    <location>
        <begin position="1641"/>
        <end position="1662"/>
    </location>
</feature>
<keyword evidence="7 15" id="KW-0547">Nucleotide-binding</keyword>
<evidence type="ECO:0000256" key="6">
    <source>
        <dbReference type="ARBA" id="ARBA00022692"/>
    </source>
</evidence>
<evidence type="ECO:0000256" key="4">
    <source>
        <dbReference type="ARBA" id="ARBA00022676"/>
    </source>
</evidence>
<dbReference type="GO" id="GO:0003774">
    <property type="term" value="F:cytoskeletal motor activity"/>
    <property type="evidence" value="ECO:0007669"/>
    <property type="project" value="UniProtKB-UniRule"/>
</dbReference>
<dbReference type="OrthoDB" id="370884at2759"/>
<protein>
    <recommendedName>
        <fullName evidence="2">chitin synthase</fullName>
        <ecNumber evidence="2">2.4.1.16</ecNumber>
    </recommendedName>
</protein>
<dbReference type="InterPro" id="IPR014876">
    <property type="entry name" value="DEK_C"/>
</dbReference>
<dbReference type="CDD" id="cd14879">
    <property type="entry name" value="MYSc_Myo17"/>
    <property type="match status" value="1"/>
</dbReference>
<keyword evidence="13" id="KW-0325">Glycoprotein</keyword>
<evidence type="ECO:0000256" key="16">
    <source>
        <dbReference type="SAM" id="MobiDB-lite"/>
    </source>
</evidence>
<feature type="transmembrane region" description="Helical" evidence="17">
    <location>
        <begin position="1219"/>
        <end position="1238"/>
    </location>
</feature>
<keyword evidence="9 17" id="KW-1133">Transmembrane helix</keyword>
<feature type="transmembrane region" description="Helical" evidence="17">
    <location>
        <begin position="919"/>
        <end position="939"/>
    </location>
</feature>
<dbReference type="Proteomes" id="UP000603453">
    <property type="component" value="Unassembled WGS sequence"/>
</dbReference>
<evidence type="ECO:0000259" key="19">
    <source>
        <dbReference type="PROSITE" id="PS51998"/>
    </source>
</evidence>
<evidence type="ECO:0000256" key="1">
    <source>
        <dbReference type="ARBA" id="ARBA00004651"/>
    </source>
</evidence>
<dbReference type="Gene3D" id="1.20.58.530">
    <property type="match status" value="1"/>
</dbReference>
<dbReference type="PROSITE" id="PS51998">
    <property type="entry name" value="DEK_C"/>
    <property type="match status" value="1"/>
</dbReference>
<feature type="compositionally biased region" description="Basic residues" evidence="16">
    <location>
        <begin position="605"/>
        <end position="621"/>
    </location>
</feature>
<comment type="subcellular location">
    <subcellularLocation>
        <location evidence="1">Cell membrane</location>
        <topology evidence="1">Multi-pass membrane protein</topology>
    </subcellularLocation>
</comment>
<feature type="domain" description="DEK-C" evidence="19">
    <location>
        <begin position="1956"/>
        <end position="2011"/>
    </location>
</feature>
<evidence type="ECO:0000256" key="15">
    <source>
        <dbReference type="PROSITE-ProRule" id="PRU00782"/>
    </source>
</evidence>
<dbReference type="InterPro" id="IPR027417">
    <property type="entry name" value="P-loop_NTPase"/>
</dbReference>
<evidence type="ECO:0000256" key="17">
    <source>
        <dbReference type="SAM" id="Phobius"/>
    </source>
</evidence>
<dbReference type="GO" id="GO:0003779">
    <property type="term" value="F:actin binding"/>
    <property type="evidence" value="ECO:0007669"/>
    <property type="project" value="UniProtKB-KW"/>
</dbReference>
<feature type="transmembrane region" description="Helical" evidence="17">
    <location>
        <begin position="955"/>
        <end position="976"/>
    </location>
</feature>
<feature type="binding site" evidence="15">
    <location>
        <begin position="110"/>
        <end position="117"/>
    </location>
    <ligand>
        <name>ATP</name>
        <dbReference type="ChEBI" id="CHEBI:30616"/>
    </ligand>
</feature>
<feature type="transmembrane region" description="Helical" evidence="17">
    <location>
        <begin position="1669"/>
        <end position="1692"/>
    </location>
</feature>
<keyword evidence="5" id="KW-0808">Transferase</keyword>
<dbReference type="GO" id="GO:0031505">
    <property type="term" value="P:fungal-type cell wall organization"/>
    <property type="evidence" value="ECO:0007669"/>
    <property type="project" value="TreeGrafter"/>
</dbReference>
<dbReference type="Gene3D" id="3.10.120.10">
    <property type="entry name" value="Cytochrome b5-like heme/steroid binding domain"/>
    <property type="match status" value="1"/>
</dbReference>
<evidence type="ECO:0000256" key="9">
    <source>
        <dbReference type="ARBA" id="ARBA00022989"/>
    </source>
</evidence>
<dbReference type="Gene3D" id="1.10.10.60">
    <property type="entry name" value="Homeodomain-like"/>
    <property type="match status" value="1"/>
</dbReference>
<keyword evidence="14 15" id="KW-0009">Actin-binding</keyword>
<dbReference type="EC" id="2.4.1.16" evidence="2"/>
<evidence type="ECO:0000256" key="7">
    <source>
        <dbReference type="ARBA" id="ARBA00022741"/>
    </source>
</evidence>
<dbReference type="InterPro" id="IPR001609">
    <property type="entry name" value="Myosin_head_motor_dom-like"/>
</dbReference>
<reference evidence="20" key="1">
    <citation type="submission" date="2020-12" db="EMBL/GenBank/DDBJ databases">
        <title>Metabolic potential, ecology and presence of endohyphal bacteria is reflected in genomic diversity of Mucoromycotina.</title>
        <authorList>
            <person name="Muszewska A."/>
            <person name="Okrasinska A."/>
            <person name="Steczkiewicz K."/>
            <person name="Drgas O."/>
            <person name="Orlowska M."/>
            <person name="Perlinska-Lenart U."/>
            <person name="Aleksandrzak-Piekarczyk T."/>
            <person name="Szatraj K."/>
            <person name="Zielenkiewicz U."/>
            <person name="Pilsyk S."/>
            <person name="Malc E."/>
            <person name="Mieczkowski P."/>
            <person name="Kruszewska J.S."/>
            <person name="Biernat P."/>
            <person name="Pawlowska J."/>
        </authorList>
    </citation>
    <scope>NUCLEOTIDE SEQUENCE</scope>
    <source>
        <strain evidence="20">WA0000017839</strain>
    </source>
</reference>
<dbReference type="GO" id="GO:0030428">
    <property type="term" value="C:cell septum"/>
    <property type="evidence" value="ECO:0007669"/>
    <property type="project" value="TreeGrafter"/>
</dbReference>
<proteinExistence type="inferred from homology"/>
<sequence length="2014" mass="226422">MQEDSRTDLVSLYNVGGSVPTEDTISNLLANRYKRNLPYTQLGYSNLVVVNPYQHLELLNDATLKSYAEIGYKDLSEGKQSLQPHVYELATRVYFHMRRTGEDQSVILSGITGSGKSTTRTHFLCELLQLSTHNKRETKLSSQIQNALVIIEAFGHARTTQNTSASKFGMFQEVQFNERGRILGTKTMAYQFDKSRVTQVPQHERTYHVFYSLMAGTSIDEKNALHINFKPEYFNYLSQSNCISTPDWNDEIRFADLKSALKLCGFKAKTVTQIFQLLAAILHIGNLQFMEGTETLAQEACIVKNTDVLDIVAVMLGVSPSKLEMCLTYKLKLIGKEVCTMFLNPQAATEQRDDLARALYNVLFLWIVESINRKVCYTGTEQPTNVVGIMDQFGFQNFGVNTFEEFCVNFANERMHHFLVNENFGNDQGIHAIMLRDGVPLPTVKVTDNSACLELLIGKDKKQLIEDAVSGAEKKEKLNKSSSLGLTGVVGLMDRDTARLQSGVSDATNANFLATLQRQFSSHPSLSRGSQTYSFGINHFSGTVHYSVDNFLEKNLDDLSPDFVNMLRESSSNSFLSGLFQGTAMATESHPKDDRTIVKAQLSRKPTRAPSMRRKPTKRRPNAAGATTATGESNPIPEDNNSKEMQIKKAEEAYENMEQMTVVDQLYITLRDITFSMADTKIYNIIHIRPNDSQSPEYDHNRVRSQIRAFLLPDLVIRHQYEYANFYTVDEFEEHYSGFLTSLNMTGSTAKERIQQACVAMHWSPQAVYVGHEMVWLNYQVWKQLEDGLRSLEKEDRARAKGLLPPATEGGDASQGPISEASYDAQGQRMLAPYGYAQQMNDPYLHSPDHGFEDNASYAYSEDKREADGSQWGEESEWGMNVLSEGFGPNMDMSKMIEDVQVPQIENIEEVPITSVRRWWVRFVWLCTFWIPSFCLSICGKMKRSDIQMAWREKVTLCMVIGIISGIILFVIVGLGEVICPGTKNMYSTVNVQQHNTEADNYISFRGVVYDITKFAKSNHGVTGLIASTDGMTILAGMDLTGSIAPPLTAACAGLVTSAAIKIQYNYTVNLASTFLHYSGDQYDPSAPIAMKADNWYTAVFMKRMNEQKKGILVHSLANIAADAEGWGRSAMAIGNKVYDITDYLTTITQLGDNYKFLPDELTALFSKYKGADAQSFWADAMAPNSAEVQQESMNCLNNFFYIGDVDPRDTPACMFTNYMLLTAAVLMCFVVLVKFLAALQFGSAPTPEDHDKFVICQVPCYTEDEDSLKKTIDSLTVMKYDDKRKLLFIIADGMVMGSGNDRPTPRIVLDILGYDTKNDPEPLMFKSVGEGAKQLNYGKVYSGLYECEGHVVPYIVVAKVGKASERAKPGNRGKRDSQMICMSFLNRVHFDGEMTPMELEMYHQIKNVIGVNPSFYEYVLMVDSDTEVMPQSLSYLISSMLHDGRIMGICGETALSNENDSWTTMIQVYEYFISHYLAKAFESLFGSVTCLPGCFCMYRVRTPVKNEPLIISPLVVHAYAENHVDTLHKKNLLSLGEDRYLTTLMMKYFPQYKMKFTPYAMCRTVAPDKWRVLLSQRRRWINSTIHNLAEVVLLPDLCGFCCFSMRFVVLLDLFGTLSLPVSFAYLIYLIYVMAAHAGPFPTLAMGMLAGLYALQILIFILKRQWQHIGWMFFYILALPIYSFFLPLYSFWHMDDFSWGNTRVVVGESQRKIIVTDEEKFDEKMIPLKKWSVYEQELWEMGSQGTRDTGMSGNTYNSYNAGVPPGYDNRSQYSSTSGNGGDYDYYRDGKKNEKPRSRAAYAHTTGTGSVIGSEYGGHNGGMNQQTMMSEYNRSMMGTPPPGMQMRPMSYASSANPDYMSQIQPMMMDPAYGMMQSDMHGAGGGPGMYNNTPSHMSGTFDHMGAPSPAFGSRARNASYDRGSNLSATNLLGQHSEYDIPMGNVSQVSVPPMIPAGFPTDDEILSEIKNILATANLMSITKKQVREQLSDMFGFDMNFKKDFINSSIEYILQGRL</sequence>
<evidence type="ECO:0000256" key="10">
    <source>
        <dbReference type="ARBA" id="ARBA00023123"/>
    </source>
</evidence>
<dbReference type="InterPro" id="IPR036961">
    <property type="entry name" value="Kinesin_motor_dom_sf"/>
</dbReference>
<evidence type="ECO:0000256" key="13">
    <source>
        <dbReference type="ARBA" id="ARBA00023180"/>
    </source>
</evidence>
<feature type="domain" description="Myosin motor" evidence="18">
    <location>
        <begin position="9"/>
        <end position="790"/>
    </location>
</feature>
<keyword evidence="3" id="KW-1003">Cell membrane</keyword>
<dbReference type="GO" id="GO:0005524">
    <property type="term" value="F:ATP binding"/>
    <property type="evidence" value="ECO:0007669"/>
    <property type="project" value="UniProtKB-UniRule"/>
</dbReference>
<dbReference type="GO" id="GO:0016459">
    <property type="term" value="C:myosin complex"/>
    <property type="evidence" value="ECO:0007669"/>
    <property type="project" value="UniProtKB-KW"/>
</dbReference>
<dbReference type="SMART" id="SM00242">
    <property type="entry name" value="MYSc"/>
    <property type="match status" value="1"/>
</dbReference>
<dbReference type="Gene3D" id="1.10.10.820">
    <property type="match status" value="1"/>
</dbReference>
<dbReference type="PANTHER" id="PTHR22914:SF13">
    <property type="entry name" value="CHITIN SYNTHASE"/>
    <property type="match status" value="1"/>
</dbReference>
<dbReference type="PANTHER" id="PTHR22914">
    <property type="entry name" value="CHITIN SYNTHASE"/>
    <property type="match status" value="1"/>
</dbReference>
<evidence type="ECO:0000256" key="12">
    <source>
        <dbReference type="ARBA" id="ARBA00023175"/>
    </source>
</evidence>
<keyword evidence="8 15" id="KW-0067">ATP-binding</keyword>
<feature type="region of interest" description="Actin-binding" evidence="15">
    <location>
        <begin position="670"/>
        <end position="692"/>
    </location>
</feature>
<keyword evidence="6 17" id="KW-0812">Transmembrane</keyword>
<feature type="transmembrane region" description="Helical" evidence="17">
    <location>
        <begin position="1614"/>
        <end position="1635"/>
    </location>
</feature>
<dbReference type="PRINTS" id="PR00193">
    <property type="entry name" value="MYOSINHEAVY"/>
</dbReference>
<dbReference type="InterPro" id="IPR036037">
    <property type="entry name" value="MYSc_Myo17"/>
</dbReference>
<evidence type="ECO:0000256" key="8">
    <source>
        <dbReference type="ARBA" id="ARBA00022840"/>
    </source>
</evidence>